<gene>
    <name evidence="1" type="ORF">GCM10010833_25060</name>
</gene>
<dbReference type="Gene3D" id="3.40.50.300">
    <property type="entry name" value="P-loop containing nucleotide triphosphate hydrolases"/>
    <property type="match status" value="1"/>
</dbReference>
<reference evidence="2" key="1">
    <citation type="journal article" date="2019" name="Int. J. Syst. Evol. Microbiol.">
        <title>The Global Catalogue of Microorganisms (GCM) 10K type strain sequencing project: providing services to taxonomists for standard genome sequencing and annotation.</title>
        <authorList>
            <consortium name="The Broad Institute Genomics Platform"/>
            <consortium name="The Broad Institute Genome Sequencing Center for Infectious Disease"/>
            <person name="Wu L."/>
            <person name="Ma J."/>
        </authorList>
    </citation>
    <scope>NUCLEOTIDE SEQUENCE [LARGE SCALE GENOMIC DNA]</scope>
    <source>
        <strain evidence="2">CGMCC 1.12851</strain>
    </source>
</reference>
<evidence type="ECO:0000313" key="1">
    <source>
        <dbReference type="EMBL" id="GGB68839.1"/>
    </source>
</evidence>
<organism evidence="1 2">
    <name type="scientific">Blastomonas aquatica</name>
    <dbReference type="NCBI Taxonomy" id="1510276"/>
    <lineage>
        <taxon>Bacteria</taxon>
        <taxon>Pseudomonadati</taxon>
        <taxon>Pseudomonadota</taxon>
        <taxon>Alphaproteobacteria</taxon>
        <taxon>Sphingomonadales</taxon>
        <taxon>Sphingomonadaceae</taxon>
        <taxon>Blastomonas</taxon>
    </lineage>
</organism>
<protein>
    <submittedName>
        <fullName evidence="1">DNA polymerase III subunit delta</fullName>
    </submittedName>
</protein>
<dbReference type="InterPro" id="IPR027417">
    <property type="entry name" value="P-loop_NTPase"/>
</dbReference>
<sequence length="328" mass="35582">MGHAAPETTVLRAFQSRRLHHGWLLAGPEGIGKRSFALAAAAHLLTREPSFAADHFGGDLDSASGRLLVQGKHPDCHYITLGPQNDKEARKAEDGKPYDLARNIKVDQIRALQKRLTVRPSLAERRVIIFDSADMLERGAANALLKSLEEPPADTVFLLIAHNPGRLLPTIRSRCLVLDFPALSDTDMAEALRAARPELPDAEIAALVRLGQGAPGQALSFAGLDMARIDGLLSEIADHGDRDHRARIALGALVANKANRDRFQALLHYAPRFAARRIRTLRDDRLPDAIGAWQDIGSLASRAVLLNLDAAAVAFQIGGLLARLAPPR</sequence>
<dbReference type="SUPFAM" id="SSF52540">
    <property type="entry name" value="P-loop containing nucleoside triphosphate hydrolases"/>
    <property type="match status" value="1"/>
</dbReference>
<dbReference type="InterPro" id="IPR050238">
    <property type="entry name" value="DNA_Rep/Repair_Clamp_Loader"/>
</dbReference>
<keyword evidence="2" id="KW-1185">Reference proteome</keyword>
<accession>A0ABQ1JHR6</accession>
<name>A0ABQ1JHR6_9SPHN</name>
<dbReference type="Pfam" id="PF13177">
    <property type="entry name" value="DNA_pol3_delta2"/>
    <property type="match status" value="1"/>
</dbReference>
<dbReference type="PANTHER" id="PTHR11669:SF8">
    <property type="entry name" value="DNA POLYMERASE III SUBUNIT DELTA"/>
    <property type="match status" value="1"/>
</dbReference>
<comment type="caution">
    <text evidence="1">The sequence shown here is derived from an EMBL/GenBank/DDBJ whole genome shotgun (WGS) entry which is preliminary data.</text>
</comment>
<dbReference type="EMBL" id="BMGD01000004">
    <property type="protein sequence ID" value="GGB68839.1"/>
    <property type="molecule type" value="Genomic_DNA"/>
</dbReference>
<dbReference type="Proteomes" id="UP000614261">
    <property type="component" value="Unassembled WGS sequence"/>
</dbReference>
<evidence type="ECO:0000313" key="2">
    <source>
        <dbReference type="Proteomes" id="UP000614261"/>
    </source>
</evidence>
<dbReference type="PANTHER" id="PTHR11669">
    <property type="entry name" value="REPLICATION FACTOR C / DNA POLYMERASE III GAMMA-TAU SUBUNIT"/>
    <property type="match status" value="1"/>
</dbReference>
<proteinExistence type="predicted"/>